<dbReference type="EMBL" id="JAKIKS010000025">
    <property type="protein sequence ID" value="MCL1124519.1"/>
    <property type="molecule type" value="Genomic_DNA"/>
</dbReference>
<dbReference type="Gene3D" id="3.30.450.20">
    <property type="entry name" value="PAS domain"/>
    <property type="match status" value="1"/>
</dbReference>
<dbReference type="PROSITE" id="PS50885">
    <property type="entry name" value="HAMP"/>
    <property type="match status" value="1"/>
</dbReference>
<dbReference type="Proteomes" id="UP001203423">
    <property type="component" value="Unassembled WGS sequence"/>
</dbReference>
<dbReference type="Gene3D" id="1.10.287.950">
    <property type="entry name" value="Methyl-accepting chemotaxis protein"/>
    <property type="match status" value="1"/>
</dbReference>
<comment type="similarity">
    <text evidence="10">Belongs to the methyl-accepting chemotaxis (MCP) protein family.</text>
</comment>
<protein>
    <submittedName>
        <fullName evidence="16">Methyl-accepting chemotaxis protein</fullName>
    </submittedName>
</protein>
<proteinExistence type="inferred from homology"/>
<keyword evidence="9 11" id="KW-0807">Transducer</keyword>
<sequence length="650" mass="71944">MNIKKWIASFSIRRGLVGLTSIALLTSIMFATFSSNYVFRSIVESRVQSEELPNRLEKIRNKISSELQIPISLSKGIAQNQFLIDWDLAGEKETETAPVLRYLSRLKTENGASTVYWISVIENKYYKDSGFSEILSKSDPSHQWFFDRLNNPDLVSLDLDIDMVSKRMTAFVNVLVRENGRVIAIAGMGYELGHIIDIVTSNKIGQSGFVFTTNNNGLITVHPQLERVDRDSVQMLEGYQGIAKSLYQDTDQVVVEETTKNGQTYYLASVSIPELSWQLFAELPVNDLMSELDEITTYSVIANLVIGGIFVLIMLWVTYFLTRPINDVAQALINMADNRGDLTQRLDESRNDELGLLAKGFNAFIEKLHTDIKQIDDDQKTLAKVIVDLSVTSEETIKTTQEQRINSEQVATAINEMGATVHEISRLAMSTSQKTEATRQDTEESNKIVKDTSAVINELASEIQLTESKITDLAKHAESISTVIDVISGISDQTNLLALNAAIEAARAGEQGRGFAVVADEVRQLAQKTQASTEEIRKVIGQFQYGTQAAVDAMSVGILSSRQGVDKSTEASQSLQMVTEVIQQIADMNCQVATATEEQSSVVNSLNENVTTIADLSSHIHTLADKNDRGITELAKLSEELSALVSQFKI</sequence>
<feature type="domain" description="T-SNARE coiled-coil homology" evidence="14">
    <location>
        <begin position="565"/>
        <end position="613"/>
    </location>
</feature>
<dbReference type="InterPro" id="IPR000727">
    <property type="entry name" value="T_SNARE_dom"/>
</dbReference>
<organism evidence="16 17">
    <name type="scientific">Shewanella surugensis</name>
    <dbReference type="NCBI Taxonomy" id="212020"/>
    <lineage>
        <taxon>Bacteria</taxon>
        <taxon>Pseudomonadati</taxon>
        <taxon>Pseudomonadota</taxon>
        <taxon>Gammaproteobacteria</taxon>
        <taxon>Alteromonadales</taxon>
        <taxon>Shewanellaceae</taxon>
        <taxon>Shewanella</taxon>
    </lineage>
</organism>
<dbReference type="InterPro" id="IPR003660">
    <property type="entry name" value="HAMP_dom"/>
</dbReference>
<keyword evidence="6 12" id="KW-0812">Transmembrane</keyword>
<evidence type="ECO:0000259" key="15">
    <source>
        <dbReference type="PROSITE" id="PS50885"/>
    </source>
</evidence>
<keyword evidence="5" id="KW-0997">Cell inner membrane</keyword>
<evidence type="ECO:0000259" key="13">
    <source>
        <dbReference type="PROSITE" id="PS50111"/>
    </source>
</evidence>
<dbReference type="SMART" id="SM00283">
    <property type="entry name" value="MA"/>
    <property type="match status" value="1"/>
</dbReference>
<feature type="domain" description="HAMP" evidence="15">
    <location>
        <begin position="319"/>
        <end position="373"/>
    </location>
</feature>
<evidence type="ECO:0000256" key="9">
    <source>
        <dbReference type="ARBA" id="ARBA00023224"/>
    </source>
</evidence>
<gene>
    <name evidence="16" type="ORF">L2764_08530</name>
</gene>
<keyword evidence="17" id="KW-1185">Reference proteome</keyword>
<dbReference type="InterPro" id="IPR004089">
    <property type="entry name" value="MCPsignal_dom"/>
</dbReference>
<dbReference type="InterPro" id="IPR004090">
    <property type="entry name" value="Chemotax_Me-accpt_rcpt"/>
</dbReference>
<name>A0ABT0L9Y5_9GAMM</name>
<dbReference type="PROSITE" id="PS50111">
    <property type="entry name" value="CHEMOTAXIS_TRANSDUC_2"/>
    <property type="match status" value="1"/>
</dbReference>
<accession>A0ABT0L9Y5</accession>
<evidence type="ECO:0000256" key="12">
    <source>
        <dbReference type="SAM" id="Phobius"/>
    </source>
</evidence>
<keyword evidence="8 12" id="KW-0472">Membrane</keyword>
<dbReference type="CDD" id="cd06225">
    <property type="entry name" value="HAMP"/>
    <property type="match status" value="1"/>
</dbReference>
<evidence type="ECO:0000313" key="17">
    <source>
        <dbReference type="Proteomes" id="UP001203423"/>
    </source>
</evidence>
<comment type="caution">
    <text evidence="16">The sequence shown here is derived from an EMBL/GenBank/DDBJ whole genome shotgun (WGS) entry which is preliminary data.</text>
</comment>
<keyword evidence="2" id="KW-1003">Cell membrane</keyword>
<feature type="transmembrane region" description="Helical" evidence="12">
    <location>
        <begin position="300"/>
        <end position="321"/>
    </location>
</feature>
<evidence type="ECO:0000256" key="8">
    <source>
        <dbReference type="ARBA" id="ARBA00023136"/>
    </source>
</evidence>
<evidence type="ECO:0000256" key="1">
    <source>
        <dbReference type="ARBA" id="ARBA00004429"/>
    </source>
</evidence>
<evidence type="ECO:0000256" key="2">
    <source>
        <dbReference type="ARBA" id="ARBA00022475"/>
    </source>
</evidence>
<dbReference type="SMART" id="SM00304">
    <property type="entry name" value="HAMP"/>
    <property type="match status" value="1"/>
</dbReference>
<dbReference type="RefSeq" id="WP_248939796.1">
    <property type="nucleotide sequence ID" value="NZ_JAKIKS010000025.1"/>
</dbReference>
<dbReference type="PRINTS" id="PR00260">
    <property type="entry name" value="CHEMTRNSDUCR"/>
</dbReference>
<keyword evidence="7 12" id="KW-1133">Transmembrane helix</keyword>
<keyword evidence="3" id="KW-0488">Methylation</keyword>
<keyword evidence="4" id="KW-0145">Chemotaxis</keyword>
<evidence type="ECO:0000256" key="3">
    <source>
        <dbReference type="ARBA" id="ARBA00022481"/>
    </source>
</evidence>
<dbReference type="PANTHER" id="PTHR32089:SF39">
    <property type="entry name" value="METHYL-ACCEPTING CHEMOTAXIS PROTEIN HLYB"/>
    <property type="match status" value="1"/>
</dbReference>
<evidence type="ECO:0000256" key="7">
    <source>
        <dbReference type="ARBA" id="ARBA00022989"/>
    </source>
</evidence>
<dbReference type="Pfam" id="PF00015">
    <property type="entry name" value="MCPsignal"/>
    <property type="match status" value="1"/>
</dbReference>
<reference evidence="16 17" key="1">
    <citation type="submission" date="2022-01" db="EMBL/GenBank/DDBJ databases">
        <title>Whole genome-based taxonomy of the Shewanellaceae.</title>
        <authorList>
            <person name="Martin-Rodriguez A.J."/>
        </authorList>
    </citation>
    <scope>NUCLEOTIDE SEQUENCE [LARGE SCALE GENOMIC DNA]</scope>
    <source>
        <strain evidence="16 17">DSM 17177</strain>
    </source>
</reference>
<dbReference type="CDD" id="cd12912">
    <property type="entry name" value="PDC2_MCP_like"/>
    <property type="match status" value="1"/>
</dbReference>
<dbReference type="Pfam" id="PF00672">
    <property type="entry name" value="HAMP"/>
    <property type="match status" value="1"/>
</dbReference>
<dbReference type="SUPFAM" id="SSF58104">
    <property type="entry name" value="Methyl-accepting chemotaxis protein (MCP) signaling domain"/>
    <property type="match status" value="1"/>
</dbReference>
<feature type="domain" description="Methyl-accepting transducer" evidence="13">
    <location>
        <begin position="378"/>
        <end position="614"/>
    </location>
</feature>
<comment type="subcellular location">
    <subcellularLocation>
        <location evidence="1">Cell inner membrane</location>
        <topology evidence="1">Multi-pass membrane protein</topology>
    </subcellularLocation>
</comment>
<evidence type="ECO:0000256" key="4">
    <source>
        <dbReference type="ARBA" id="ARBA00022500"/>
    </source>
</evidence>
<evidence type="ECO:0000256" key="6">
    <source>
        <dbReference type="ARBA" id="ARBA00022692"/>
    </source>
</evidence>
<evidence type="ECO:0000259" key="14">
    <source>
        <dbReference type="PROSITE" id="PS50192"/>
    </source>
</evidence>
<dbReference type="PANTHER" id="PTHR32089">
    <property type="entry name" value="METHYL-ACCEPTING CHEMOTAXIS PROTEIN MCPB"/>
    <property type="match status" value="1"/>
</dbReference>
<evidence type="ECO:0000256" key="11">
    <source>
        <dbReference type="PROSITE-ProRule" id="PRU00284"/>
    </source>
</evidence>
<evidence type="ECO:0000256" key="10">
    <source>
        <dbReference type="ARBA" id="ARBA00029447"/>
    </source>
</evidence>
<evidence type="ECO:0000313" key="16">
    <source>
        <dbReference type="EMBL" id="MCL1124519.1"/>
    </source>
</evidence>
<dbReference type="PROSITE" id="PS50192">
    <property type="entry name" value="T_SNARE"/>
    <property type="match status" value="1"/>
</dbReference>
<evidence type="ECO:0000256" key="5">
    <source>
        <dbReference type="ARBA" id="ARBA00022519"/>
    </source>
</evidence>
<dbReference type="CDD" id="cd11386">
    <property type="entry name" value="MCP_signal"/>
    <property type="match status" value="1"/>
</dbReference>